<dbReference type="EMBL" id="JAODZE010000002">
    <property type="protein sequence ID" value="MDH0145299.1"/>
    <property type="molecule type" value="Genomic_DNA"/>
</dbReference>
<accession>A0AA42HCV1</accession>
<organism evidence="1 2">
    <name type="scientific">Stutzerimonas stutzeri</name>
    <name type="common">Pseudomonas stutzeri</name>
    <dbReference type="NCBI Taxonomy" id="316"/>
    <lineage>
        <taxon>Bacteria</taxon>
        <taxon>Pseudomonadati</taxon>
        <taxon>Pseudomonadota</taxon>
        <taxon>Gammaproteobacteria</taxon>
        <taxon>Pseudomonadales</taxon>
        <taxon>Pseudomonadaceae</taxon>
        <taxon>Stutzerimonas</taxon>
    </lineage>
</organism>
<evidence type="ECO:0000313" key="1">
    <source>
        <dbReference type="EMBL" id="MDH0145299.1"/>
    </source>
</evidence>
<proteinExistence type="predicted"/>
<evidence type="ECO:0000313" key="2">
    <source>
        <dbReference type="Proteomes" id="UP001158076"/>
    </source>
</evidence>
<protein>
    <submittedName>
        <fullName evidence="1">Uncharacterized protein</fullName>
    </submittedName>
</protein>
<name>A0AA42HCV1_STUST</name>
<sequence>MGLFAFLRKEDEKEKREDSCPSLRLPSWKKRLPCRRSVVNRSVATATYYWVAWRKIPVRRTMLLCQYPCSVSLVPLGHLAQSAEFVPWYRDSRLMVADISSARRTTDDGWGMLSMPARTGLGSSIAERTCHQVACQTVVVAVTAHRASMAGTLVWLSFWASLLSAALLEA</sequence>
<dbReference type="Proteomes" id="UP001158076">
    <property type="component" value="Unassembled WGS sequence"/>
</dbReference>
<gene>
    <name evidence="1" type="ORF">N7335_02720</name>
</gene>
<dbReference type="RefSeq" id="WP_279647972.1">
    <property type="nucleotide sequence ID" value="NZ_JAODZE010000002.1"/>
</dbReference>
<comment type="caution">
    <text evidence="1">The sequence shown here is derived from an EMBL/GenBank/DDBJ whole genome shotgun (WGS) entry which is preliminary data.</text>
</comment>
<dbReference type="AlphaFoldDB" id="A0AA42HCV1"/>
<reference evidence="1" key="1">
    <citation type="submission" date="2022-09" db="EMBL/GenBank/DDBJ databases">
        <title>Intensive care unit water sources are persistently colonized with multi-drug resistant bacteria and are the site of extensive horizontal gene transfer of antibiotic resistance genes.</title>
        <authorList>
            <person name="Diorio-Toth L."/>
        </authorList>
    </citation>
    <scope>NUCLEOTIDE SEQUENCE</scope>
    <source>
        <strain evidence="1">GD04147</strain>
    </source>
</reference>